<dbReference type="Gene3D" id="1.20.1740.10">
    <property type="entry name" value="Amino acid/polyamine transporter I"/>
    <property type="match status" value="1"/>
</dbReference>
<dbReference type="GO" id="GO:0022857">
    <property type="term" value="F:transmembrane transporter activity"/>
    <property type="evidence" value="ECO:0007669"/>
    <property type="project" value="InterPro"/>
</dbReference>
<feature type="transmembrane region" description="Helical" evidence="6">
    <location>
        <begin position="178"/>
        <end position="197"/>
    </location>
</feature>
<evidence type="ECO:0000256" key="1">
    <source>
        <dbReference type="ARBA" id="ARBA00004141"/>
    </source>
</evidence>
<feature type="transmembrane region" description="Helical" evidence="6">
    <location>
        <begin position="308"/>
        <end position="327"/>
    </location>
</feature>
<evidence type="ECO:0000256" key="2">
    <source>
        <dbReference type="ARBA" id="ARBA00022448"/>
    </source>
</evidence>
<feature type="transmembrane region" description="Helical" evidence="6">
    <location>
        <begin position="151"/>
        <end position="172"/>
    </location>
</feature>
<feature type="transmembrane region" description="Helical" evidence="6">
    <location>
        <begin position="258"/>
        <end position="281"/>
    </location>
</feature>
<dbReference type="Pfam" id="PF13520">
    <property type="entry name" value="AA_permease_2"/>
    <property type="match status" value="1"/>
</dbReference>
<feature type="transmembrane region" description="Helical" evidence="6">
    <location>
        <begin position="32"/>
        <end position="51"/>
    </location>
</feature>
<feature type="transmembrane region" description="Helical" evidence="6">
    <location>
        <begin position="431"/>
        <end position="451"/>
    </location>
</feature>
<dbReference type="PIRSF" id="PIRSF006060">
    <property type="entry name" value="AA_transporter"/>
    <property type="match status" value="1"/>
</dbReference>
<dbReference type="VEuPathDB" id="FungiDB:AB675_6389"/>
<keyword evidence="3 6" id="KW-0812">Transmembrane</keyword>
<evidence type="ECO:0000256" key="4">
    <source>
        <dbReference type="ARBA" id="ARBA00022989"/>
    </source>
</evidence>
<proteinExistence type="predicted"/>
<dbReference type="AlphaFoldDB" id="A0A0N1HFD1"/>
<sequence length="533" mass="58177">MSSNNGDTTSSQGYDDLELEAAGYKRSMPRRFTFWALAALSFDLTCTWLGMGSSIGGTLWSLVIAGSMTLVVSAGMAELASAYPVAGAQYYWSFMVSSDKYKPFASFLNGWMSIIGWWLGAASVANFVASMVLEIVGIWHPDFQAKQWQQWLIYVALTWISVAANVFGSAWIPAFNKALFGISVITLSSTMITLFVVSRNNHASAEFIFTDTTSSSGWGEGWAFFYAIGNAVYTFLGSDCAAHLCEEISNPAKNVPRVIMWPLLGGLLTAFPFAVSLLYAINDLQAVFTTTAGLPLIEIYYQGTGSRVAASILLAMFAFCFFGNLVANATTASRTLWAVSRDGALPFSKYWAHVHPRWQMPANAMCLSATFITLYGLIFLGSSTAFSAMVSACIFFLQTSCVIPQAILVYRGRDRVLPERHFNLGRLGYPINIVAVVWVAFLDVLYCLPTVRPVTAANMSYVSVVAFGLIAFIIVLWFTTKRGVFKGPRVDVELLNERRNAAIHGEVVEGDSVSSTHKEAFNNGGEKNAALGN</sequence>
<accession>A0A0N1HFD1</accession>
<dbReference type="PANTHER" id="PTHR45649:SF11">
    <property type="entry name" value="TRANSPORTER, PUTATIVE (EUROFUNG)-RELATED"/>
    <property type="match status" value="1"/>
</dbReference>
<feature type="transmembrane region" description="Helical" evidence="6">
    <location>
        <begin position="115"/>
        <end position="139"/>
    </location>
</feature>
<dbReference type="GeneID" id="28738556"/>
<feature type="transmembrane region" description="Helical" evidence="6">
    <location>
        <begin position="457"/>
        <end position="479"/>
    </location>
</feature>
<gene>
    <name evidence="7" type="ORF">AB675_6389</name>
</gene>
<keyword evidence="2" id="KW-0813">Transport</keyword>
<keyword evidence="5 6" id="KW-0472">Membrane</keyword>
<dbReference type="Proteomes" id="UP000038010">
    <property type="component" value="Unassembled WGS sequence"/>
</dbReference>
<evidence type="ECO:0000313" key="8">
    <source>
        <dbReference type="Proteomes" id="UP000038010"/>
    </source>
</evidence>
<evidence type="ECO:0000256" key="3">
    <source>
        <dbReference type="ARBA" id="ARBA00022692"/>
    </source>
</evidence>
<dbReference type="RefSeq" id="XP_018003945.1">
    <property type="nucleotide sequence ID" value="XM_018146676.1"/>
</dbReference>
<dbReference type="OrthoDB" id="2417308at2759"/>
<feature type="transmembrane region" description="Helical" evidence="6">
    <location>
        <begin position="362"/>
        <end position="380"/>
    </location>
</feature>
<evidence type="ECO:0000256" key="6">
    <source>
        <dbReference type="SAM" id="Phobius"/>
    </source>
</evidence>
<evidence type="ECO:0000256" key="5">
    <source>
        <dbReference type="ARBA" id="ARBA00023136"/>
    </source>
</evidence>
<keyword evidence="4 6" id="KW-1133">Transmembrane helix</keyword>
<name>A0A0N1HFD1_9EURO</name>
<evidence type="ECO:0000313" key="7">
    <source>
        <dbReference type="EMBL" id="KPI43982.1"/>
    </source>
</evidence>
<feature type="transmembrane region" description="Helical" evidence="6">
    <location>
        <begin position="386"/>
        <end position="410"/>
    </location>
</feature>
<comment type="caution">
    <text evidence="7">The sequence shown here is derived from an EMBL/GenBank/DDBJ whole genome shotgun (WGS) entry which is preliminary data.</text>
</comment>
<dbReference type="PANTHER" id="PTHR45649">
    <property type="entry name" value="AMINO-ACID PERMEASE BAT1"/>
    <property type="match status" value="1"/>
</dbReference>
<dbReference type="GO" id="GO:0016020">
    <property type="term" value="C:membrane"/>
    <property type="evidence" value="ECO:0007669"/>
    <property type="project" value="UniProtKB-SubCell"/>
</dbReference>
<keyword evidence="8" id="KW-1185">Reference proteome</keyword>
<protein>
    <submittedName>
        <fullName evidence="7">Choline transport protein</fullName>
    </submittedName>
</protein>
<dbReference type="STRING" id="1664694.A0A0N1HFD1"/>
<dbReference type="EMBL" id="LFJN01000004">
    <property type="protein sequence ID" value="KPI43982.1"/>
    <property type="molecule type" value="Genomic_DNA"/>
</dbReference>
<organism evidence="7 8">
    <name type="scientific">Cyphellophora attinorum</name>
    <dbReference type="NCBI Taxonomy" id="1664694"/>
    <lineage>
        <taxon>Eukaryota</taxon>
        <taxon>Fungi</taxon>
        <taxon>Dikarya</taxon>
        <taxon>Ascomycota</taxon>
        <taxon>Pezizomycotina</taxon>
        <taxon>Eurotiomycetes</taxon>
        <taxon>Chaetothyriomycetidae</taxon>
        <taxon>Chaetothyriales</taxon>
        <taxon>Cyphellophoraceae</taxon>
        <taxon>Cyphellophora</taxon>
    </lineage>
</organism>
<comment type="subcellular location">
    <subcellularLocation>
        <location evidence="1">Membrane</location>
        <topology evidence="1">Multi-pass membrane protein</topology>
    </subcellularLocation>
</comment>
<reference evidence="7 8" key="1">
    <citation type="submission" date="2015-06" db="EMBL/GenBank/DDBJ databases">
        <title>Draft genome of the ant-associated black yeast Phialophora attae CBS 131958.</title>
        <authorList>
            <person name="Moreno L.F."/>
            <person name="Stielow B.J."/>
            <person name="de Hoog S."/>
            <person name="Vicente V.A."/>
            <person name="Weiss V.A."/>
            <person name="de Vries M."/>
            <person name="Cruz L.M."/>
            <person name="Souza E.M."/>
        </authorList>
    </citation>
    <scope>NUCLEOTIDE SEQUENCE [LARGE SCALE GENOMIC DNA]</scope>
    <source>
        <strain evidence="7 8">CBS 131958</strain>
    </source>
</reference>
<dbReference type="InterPro" id="IPR002293">
    <property type="entry name" value="AA/rel_permease1"/>
</dbReference>